<comment type="caution">
    <text evidence="2">The sequence shown here is derived from an EMBL/GenBank/DDBJ whole genome shotgun (WGS) entry which is preliminary data.</text>
</comment>
<feature type="region of interest" description="Disordered" evidence="1">
    <location>
        <begin position="716"/>
        <end position="824"/>
    </location>
</feature>
<protein>
    <submittedName>
        <fullName evidence="2">Uncharacterized protein</fullName>
    </submittedName>
</protein>
<feature type="compositionally biased region" description="Basic and acidic residues" evidence="1">
    <location>
        <begin position="377"/>
        <end position="391"/>
    </location>
</feature>
<dbReference type="OrthoDB" id="2504896at2759"/>
<feature type="compositionally biased region" description="Low complexity" evidence="1">
    <location>
        <begin position="61"/>
        <end position="77"/>
    </location>
</feature>
<feature type="compositionally biased region" description="Polar residues" evidence="1">
    <location>
        <begin position="777"/>
        <end position="789"/>
    </location>
</feature>
<feature type="compositionally biased region" description="Polar residues" evidence="1">
    <location>
        <begin position="807"/>
        <end position="822"/>
    </location>
</feature>
<evidence type="ECO:0000313" key="2">
    <source>
        <dbReference type="EMBL" id="KAF9499918.1"/>
    </source>
</evidence>
<feature type="compositionally biased region" description="Low complexity" evidence="1">
    <location>
        <begin position="613"/>
        <end position="624"/>
    </location>
</feature>
<feature type="compositionally biased region" description="Polar residues" evidence="1">
    <location>
        <begin position="131"/>
        <end position="155"/>
    </location>
</feature>
<feature type="region of interest" description="Disordered" evidence="1">
    <location>
        <begin position="1"/>
        <end position="227"/>
    </location>
</feature>
<accession>A0A9P6A6F6</accession>
<feature type="compositionally biased region" description="Polar residues" evidence="1">
    <location>
        <begin position="1380"/>
        <end position="1390"/>
    </location>
</feature>
<feature type="region of interest" description="Disordered" evidence="1">
    <location>
        <begin position="984"/>
        <end position="1015"/>
    </location>
</feature>
<proteinExistence type="predicted"/>
<feature type="compositionally biased region" description="Low complexity" evidence="1">
    <location>
        <begin position="728"/>
        <end position="743"/>
    </location>
</feature>
<feature type="compositionally biased region" description="Basic and acidic residues" evidence="1">
    <location>
        <begin position="452"/>
        <end position="464"/>
    </location>
</feature>
<feature type="compositionally biased region" description="Basic and acidic residues" evidence="1">
    <location>
        <begin position="537"/>
        <end position="548"/>
    </location>
</feature>
<name>A0A9P6A6F6_PLEER</name>
<feature type="compositionally biased region" description="Polar residues" evidence="1">
    <location>
        <begin position="906"/>
        <end position="923"/>
    </location>
</feature>
<feature type="compositionally biased region" description="Low complexity" evidence="1">
    <location>
        <begin position="196"/>
        <end position="213"/>
    </location>
</feature>
<feature type="region of interest" description="Disordered" evidence="1">
    <location>
        <begin position="1368"/>
        <end position="1423"/>
    </location>
</feature>
<feature type="compositionally biased region" description="Polar residues" evidence="1">
    <location>
        <begin position="1128"/>
        <end position="1141"/>
    </location>
</feature>
<feature type="compositionally biased region" description="Polar residues" evidence="1">
    <location>
        <begin position="1299"/>
        <end position="1308"/>
    </location>
</feature>
<reference evidence="2" key="1">
    <citation type="submission" date="2020-11" db="EMBL/GenBank/DDBJ databases">
        <authorList>
            <consortium name="DOE Joint Genome Institute"/>
            <person name="Ahrendt S."/>
            <person name="Riley R."/>
            <person name="Andreopoulos W."/>
            <person name="Labutti K."/>
            <person name="Pangilinan J."/>
            <person name="Ruiz-Duenas F.J."/>
            <person name="Barrasa J.M."/>
            <person name="Sanchez-Garcia M."/>
            <person name="Camarero S."/>
            <person name="Miyauchi S."/>
            <person name="Serrano A."/>
            <person name="Linde D."/>
            <person name="Babiker R."/>
            <person name="Drula E."/>
            <person name="Ayuso-Fernandez I."/>
            <person name="Pacheco R."/>
            <person name="Padilla G."/>
            <person name="Ferreira P."/>
            <person name="Barriuso J."/>
            <person name="Kellner H."/>
            <person name="Castanera R."/>
            <person name="Alfaro M."/>
            <person name="Ramirez L."/>
            <person name="Pisabarro A.G."/>
            <person name="Kuo A."/>
            <person name="Tritt A."/>
            <person name="Lipzen A."/>
            <person name="He G."/>
            <person name="Yan M."/>
            <person name="Ng V."/>
            <person name="Cullen D."/>
            <person name="Martin F."/>
            <person name="Rosso M.-N."/>
            <person name="Henrissat B."/>
            <person name="Hibbett D."/>
            <person name="Martinez A.T."/>
            <person name="Grigoriev I.V."/>
        </authorList>
    </citation>
    <scope>NUCLEOTIDE SEQUENCE</scope>
    <source>
        <strain evidence="2">ATCC 90797</strain>
    </source>
</reference>
<feature type="compositionally biased region" description="Polar residues" evidence="1">
    <location>
        <begin position="171"/>
        <end position="191"/>
    </location>
</feature>
<feature type="region of interest" description="Disordered" evidence="1">
    <location>
        <begin position="1284"/>
        <end position="1325"/>
    </location>
</feature>
<feature type="compositionally biased region" description="Polar residues" evidence="1">
    <location>
        <begin position="941"/>
        <end position="960"/>
    </location>
</feature>
<dbReference type="Proteomes" id="UP000807025">
    <property type="component" value="Unassembled WGS sequence"/>
</dbReference>
<feature type="compositionally biased region" description="Low complexity" evidence="1">
    <location>
        <begin position="393"/>
        <end position="403"/>
    </location>
</feature>
<dbReference type="EMBL" id="MU154530">
    <property type="protein sequence ID" value="KAF9499918.1"/>
    <property type="molecule type" value="Genomic_DNA"/>
</dbReference>
<feature type="compositionally biased region" description="Low complexity" evidence="1">
    <location>
        <begin position="156"/>
        <end position="170"/>
    </location>
</feature>
<evidence type="ECO:0000256" key="1">
    <source>
        <dbReference type="SAM" id="MobiDB-lite"/>
    </source>
</evidence>
<feature type="compositionally biased region" description="Polar residues" evidence="1">
    <location>
        <begin position="84"/>
        <end position="105"/>
    </location>
</feature>
<feature type="compositionally biased region" description="Low complexity" evidence="1">
    <location>
        <begin position="1399"/>
        <end position="1409"/>
    </location>
</feature>
<sequence length="1606" mass="172096">MAHIHENQSLFQSEEKSDLDRVEKRGLEGAEEGQAAGSGSIPSPTEGIKDAAAVNEESQDSKAQSPAPSPAVAATNARPALVQLGNSSSTTPTAQHKKFSASNINKKFLEKTSASGSAANTSNASGHKVNGPTSRPTTVLATSHSRLVTTKLTATPQSSSPGPGWSRPSSATPTIASNASPILGSTPNGTSPLPPGSSIAGSTGAAVVSSSASQLPHAGKVIQPQPRSALLQISTVTPKGSPKPVWGNVKGAAASAKSDETVQNDFPTAAEVAQGASLTQKSKAAESKGAEEVNMVNKAVRNEEAESFRGVHLDPNAHHWDEMEEDDDNFLDGVIEFNDGRQYKIEASASASSPPRPASRESSGNWHSRKPSAEVPVTKEERFAEDFDRSWPRSKPSPSNSSRGLPSATHHALASPILSQHHHSPTESSRVLFNERSNRLEPYSAGNSGFRPTHDQPHSSKRSDYSTSPSDFRRGRDLPPHAPGNVQLLQKQGADYHSAAGNRNFARRDSTIRDPTSSSHPPLRSPRISDSFSGSQMRERDIPPERGRRLSNMGPPPLPLHARDSEGRQLPPHLSQTSPKAPIQRLPSRDRYPQPPTSAKHPPSLPAQSPVLSHASPASASGAAILPPNLAAPEIDNLRKDLMHDAAERAKQRRQAEEAEREKERERARQKAVQLEEKLKAAEMASQAAKETKPLVKESEDISVIEEAIATVDPSAVSSIQDAPGSVPPAAAKPPLKRPPSLKGIQRPPTDSPRPGFARRNSNAPITPTSATTPAAQANSWRNKANPVSVQEPAATPMPPAPLFSGPTAQEQADSSFTQNAEENLEVVDFSELGKFVGVSDPLESTAPKEVEATRSKPNRPLAIDFFQDHSDSPNSAPQSDTWKRKPSLHQPEAHADDNAAADSGPRNSISSPRHTTFESSGMSDKEPSGLIRPNGHGQVVTVTHTAGHGQQRTPRSQTFPKEATMSALDDAISRIKGAIDGMHESQKDTHSEVVTESQHGHSHQDDPPLVGKSHRWVPPALRINHEDSAHTESLSTRCEPPLSPRPAWNTYHVRLPKVSVARPPVHKQQLSQFHRGPSYRSVETLSIGPPVNAANRRDFSLNDILFWIPGFKGKPRYRVYVPRLSASRPNGPNSLNNNTGAFGKPPSADTSSSWRKPGTLLSSPPPAIKEELETTSRSPPPSAVVTLDPAPSKPEADPSKQADHPVRQKAQRKMPNGAAVAVYRDSRVVNIEAKPAVNFIVGSELDGPSNSSTEEPQTALVEASHKETNGDITRAPETLSLASSTNDNKASIDHVPRTPSSNTSNLWASPGMSSFPVKESPAREGVDHPHIKELWTNISADPSLPTINSLEKIEDDLPALPLTLQDVKSEGGETPPPQASTSSRISSFDVTRGFQQVPPSTSSSSQRPSLPPTPSAPIARPSSYGYPVASPSNANWQAMSQYNYPMMPHGMYPPSPVPGRMPMNGQAAYAAWIPAPPTPGQGMVRQMTPSSPFPVQMVAYPPPGTPTLYNTAAMSPQMQQAGIAQPRSRNAPIGSPVGAPAAAHPYYAGSHMMMQSPIPHPQNHAYMTDQNRGHMRHDNGHPPMQRHPAPSYGRTPSTPFPSRPW</sequence>
<feature type="region of interest" description="Disordered" evidence="1">
    <location>
        <begin position="838"/>
        <end position="965"/>
    </location>
</feature>
<feature type="region of interest" description="Disordered" evidence="1">
    <location>
        <begin position="345"/>
        <end position="672"/>
    </location>
</feature>
<gene>
    <name evidence="2" type="ORF">BDN71DRAFT_1441547</name>
</gene>
<organism evidence="2 3">
    <name type="scientific">Pleurotus eryngii</name>
    <name type="common">Boletus of the steppes</name>
    <dbReference type="NCBI Taxonomy" id="5323"/>
    <lineage>
        <taxon>Eukaryota</taxon>
        <taxon>Fungi</taxon>
        <taxon>Dikarya</taxon>
        <taxon>Basidiomycota</taxon>
        <taxon>Agaricomycotina</taxon>
        <taxon>Agaricomycetes</taxon>
        <taxon>Agaricomycetidae</taxon>
        <taxon>Agaricales</taxon>
        <taxon>Pleurotineae</taxon>
        <taxon>Pleurotaceae</taxon>
        <taxon>Pleurotus</taxon>
    </lineage>
</organism>
<evidence type="ECO:0000313" key="3">
    <source>
        <dbReference type="Proteomes" id="UP000807025"/>
    </source>
</evidence>
<feature type="region of interest" description="Disordered" evidence="1">
    <location>
        <begin position="1126"/>
        <end position="1217"/>
    </location>
</feature>
<feature type="compositionally biased region" description="Low complexity" evidence="1">
    <location>
        <begin position="764"/>
        <end position="776"/>
    </location>
</feature>
<feature type="region of interest" description="Disordered" evidence="1">
    <location>
        <begin position="1569"/>
        <end position="1606"/>
    </location>
</feature>
<feature type="compositionally biased region" description="Basic and acidic residues" evidence="1">
    <location>
        <begin position="636"/>
        <end position="672"/>
    </location>
</feature>
<feature type="compositionally biased region" description="Basic and acidic residues" evidence="1">
    <location>
        <begin position="984"/>
        <end position="1007"/>
    </location>
</feature>
<feature type="compositionally biased region" description="Basic and acidic residues" evidence="1">
    <location>
        <begin position="13"/>
        <end position="28"/>
    </location>
</feature>
<feature type="compositionally biased region" description="Low complexity" evidence="1">
    <location>
        <begin position="112"/>
        <end position="126"/>
    </location>
</feature>
<keyword evidence="3" id="KW-1185">Reference proteome</keyword>
<feature type="compositionally biased region" description="Basic and acidic residues" evidence="1">
    <location>
        <begin position="1195"/>
        <end position="1207"/>
    </location>
</feature>